<dbReference type="Gene3D" id="3.40.50.1110">
    <property type="entry name" value="SGNH hydrolase"/>
    <property type="match status" value="1"/>
</dbReference>
<feature type="domain" description="SGNH hydrolase-type esterase" evidence="1">
    <location>
        <begin position="37"/>
        <end position="192"/>
    </location>
</feature>
<keyword evidence="3" id="KW-1185">Reference proteome</keyword>
<evidence type="ECO:0000313" key="2">
    <source>
        <dbReference type="EMBL" id="MCB8879865.1"/>
    </source>
</evidence>
<reference evidence="2 3" key="1">
    <citation type="journal article" date="2021" name="Microorganisms">
        <title>Acidisoma silvae sp. nov. and Acidisomacellulosilytica sp. nov., Two Acidophilic Bacteria Isolated from Decaying Wood, Hydrolyzing Cellulose and Producing Poly-3-hydroxybutyrate.</title>
        <authorList>
            <person name="Mieszkin S."/>
            <person name="Pouder E."/>
            <person name="Uroz S."/>
            <person name="Simon-Colin C."/>
            <person name="Alain K."/>
        </authorList>
    </citation>
    <scope>NUCLEOTIDE SEQUENCE [LARGE SCALE GENOMIC DNA]</scope>
    <source>
        <strain evidence="2 3">HW T5.17</strain>
    </source>
</reference>
<dbReference type="RefSeq" id="WP_227306481.1">
    <property type="nucleotide sequence ID" value="NZ_JAESVA010000002.1"/>
</dbReference>
<gene>
    <name evidence="2" type="ORF">ACELLULO517_06440</name>
</gene>
<dbReference type="GO" id="GO:0016788">
    <property type="term" value="F:hydrolase activity, acting on ester bonds"/>
    <property type="evidence" value="ECO:0007669"/>
    <property type="project" value="UniProtKB-ARBA"/>
</dbReference>
<dbReference type="AlphaFoldDB" id="A0A963YZD8"/>
<dbReference type="EMBL" id="JAESVA010000002">
    <property type="protein sequence ID" value="MCB8879865.1"/>
    <property type="molecule type" value="Genomic_DNA"/>
</dbReference>
<name>A0A963YZD8_9PROT</name>
<proteinExistence type="predicted"/>
<organism evidence="2 3">
    <name type="scientific">Acidisoma cellulosilyticum</name>
    <dbReference type="NCBI Taxonomy" id="2802395"/>
    <lineage>
        <taxon>Bacteria</taxon>
        <taxon>Pseudomonadati</taxon>
        <taxon>Pseudomonadota</taxon>
        <taxon>Alphaproteobacteria</taxon>
        <taxon>Acetobacterales</taxon>
        <taxon>Acidocellaceae</taxon>
        <taxon>Acidisoma</taxon>
    </lineage>
</organism>
<dbReference type="Proteomes" id="UP000721844">
    <property type="component" value="Unassembled WGS sequence"/>
</dbReference>
<sequence>MTTTPIPEQSSGPLFYAEKIIPKRMPAQVDLIILGDSQAANWPEDLAKSLDPAGNVFNLGVAGDRTQNVLWRLREPALKRLDPSNVILFIGRNNINANDKPCAVAIGTMAIVKMTHLVWPKTHIVVVGVTPLRIMTPQRTSDLLDLKLATVSLLGQTKLANYVDVSSAVACAGPSCEALRPDGMHYTQVGYEGIGHLVAPLLLSHH</sequence>
<dbReference type="SUPFAM" id="SSF52266">
    <property type="entry name" value="SGNH hydrolase"/>
    <property type="match status" value="1"/>
</dbReference>
<protein>
    <recommendedName>
        <fullName evidence="1">SGNH hydrolase-type esterase domain-containing protein</fullName>
    </recommendedName>
</protein>
<dbReference type="InterPro" id="IPR036514">
    <property type="entry name" value="SGNH_hydro_sf"/>
</dbReference>
<evidence type="ECO:0000313" key="3">
    <source>
        <dbReference type="Proteomes" id="UP000721844"/>
    </source>
</evidence>
<dbReference type="Pfam" id="PF13472">
    <property type="entry name" value="Lipase_GDSL_2"/>
    <property type="match status" value="1"/>
</dbReference>
<evidence type="ECO:0000259" key="1">
    <source>
        <dbReference type="Pfam" id="PF13472"/>
    </source>
</evidence>
<accession>A0A963YZD8</accession>
<comment type="caution">
    <text evidence="2">The sequence shown here is derived from an EMBL/GenBank/DDBJ whole genome shotgun (WGS) entry which is preliminary data.</text>
</comment>
<dbReference type="InterPro" id="IPR013830">
    <property type="entry name" value="SGNH_hydro"/>
</dbReference>